<keyword evidence="8" id="KW-1185">Reference proteome</keyword>
<dbReference type="GO" id="GO:0005829">
    <property type="term" value="C:cytosol"/>
    <property type="evidence" value="ECO:0007669"/>
    <property type="project" value="TreeGrafter"/>
</dbReference>
<dbReference type="InterPro" id="IPR050859">
    <property type="entry name" value="Class-I_PLP-dep_aminotransf"/>
</dbReference>
<dbReference type="SUPFAM" id="SSF53383">
    <property type="entry name" value="PLP-dependent transferases"/>
    <property type="match status" value="1"/>
</dbReference>
<dbReference type="SUPFAM" id="SSF102645">
    <property type="entry name" value="CoaB-like"/>
    <property type="match status" value="1"/>
</dbReference>
<dbReference type="GO" id="GO:0009042">
    <property type="term" value="F:valine-pyruvate transaminase activity"/>
    <property type="evidence" value="ECO:0007669"/>
    <property type="project" value="TreeGrafter"/>
</dbReference>
<dbReference type="Gene3D" id="3.40.640.10">
    <property type="entry name" value="Type I PLP-dependent aspartate aminotransferase-like (Major domain)"/>
    <property type="match status" value="1"/>
</dbReference>
<dbReference type="Gene3D" id="3.90.1150.10">
    <property type="entry name" value="Aspartate Aminotransferase, domain 1"/>
    <property type="match status" value="1"/>
</dbReference>
<keyword evidence="4" id="KW-0808">Transferase</keyword>
<comment type="cofactor">
    <cofactor evidence="1">
        <name>pyridoxal 5'-phosphate</name>
        <dbReference type="ChEBI" id="CHEBI:597326"/>
    </cofactor>
</comment>
<gene>
    <name evidence="7" type="ORF">C9374_004708</name>
</gene>
<dbReference type="Gene3D" id="3.40.50.10300">
    <property type="entry name" value="CoaB-like"/>
    <property type="match status" value="1"/>
</dbReference>
<dbReference type="GO" id="GO:1901605">
    <property type="term" value="P:alpha-amino acid metabolic process"/>
    <property type="evidence" value="ECO:0007669"/>
    <property type="project" value="TreeGrafter"/>
</dbReference>
<keyword evidence="5" id="KW-0663">Pyridoxal phosphate</keyword>
<name>A0AA88GLR9_NAELO</name>
<evidence type="ECO:0000256" key="4">
    <source>
        <dbReference type="ARBA" id="ARBA00022679"/>
    </source>
</evidence>
<evidence type="ECO:0000259" key="6">
    <source>
        <dbReference type="Pfam" id="PF04127"/>
    </source>
</evidence>
<comment type="similarity">
    <text evidence="2">Belongs to the PPC synthetase family.</text>
</comment>
<dbReference type="GO" id="GO:0015937">
    <property type="term" value="P:coenzyme A biosynthetic process"/>
    <property type="evidence" value="ECO:0007669"/>
    <property type="project" value="UniProtKB-ARBA"/>
</dbReference>
<proteinExistence type="inferred from homology"/>
<evidence type="ECO:0000313" key="8">
    <source>
        <dbReference type="Proteomes" id="UP000816034"/>
    </source>
</evidence>
<dbReference type="EMBL" id="PYSW02000021">
    <property type="protein sequence ID" value="KAG2383371.1"/>
    <property type="molecule type" value="Genomic_DNA"/>
</dbReference>
<dbReference type="RefSeq" id="XP_044549050.1">
    <property type="nucleotide sequence ID" value="XM_044694377.1"/>
</dbReference>
<dbReference type="InterPro" id="IPR007085">
    <property type="entry name" value="DNA/pantothenate-metab_flavo_C"/>
</dbReference>
<sequence>MKSSRIRFATGSLPSVLSSTQGLAPIIEQSLAKIKIDELFHYGSPKGEESLCQAIANLYNRTVRRENVATEKSTQHKDDTMIHSEHVHITSSAQQALNIVFSALFNHSMSSAHEQSAETILFLQQPCFFGTVRLVKKFCLSGNRVSNNEKQKVNSVTVDSFETVEELIRKLTRIPIVNVTTSSQQSSTTNSGLSQKRPRIVIYLCSNYQAYNGSRISDAEKQLLSLLVKSRSDDFEFIVIEDNPYDFLYLNGNERPLTLFEMMPNHTILIGGFSKILAPGIRTGYIIMNDPSHQHDKSNDRHSLKGLIHREKLDQDLFTSTLCQQVCAAAISEESNTYLHSWRRVVKERRDITLKYLNEIFNDVKDQVEWTQADCGIFIYVRFKNASKSIRSENQTLPENEKSKTEASDDISQLLKIASSKYQLDLEPSCYTYLDGKSRLETRLNFVLPETIDVLREGISRLRQAYNDWMNKSSSAPSKHALNNKSLKIIITSGGTAVPIDTVRYISNCSMGTTGAQIANECLNRGHVVHFLHSKASRLPNEFDSMYKSNLHKYSYFTFDEYHEQLKNLVTTTQPDVVILSAAVSDYGVENKHNDKMSSDLDTQTLTLIKLPKIISLVKKWNQKSF</sequence>
<evidence type="ECO:0000256" key="2">
    <source>
        <dbReference type="ARBA" id="ARBA00005703"/>
    </source>
</evidence>
<protein>
    <recommendedName>
        <fullName evidence="6">DNA/pantothenate metabolism flavoprotein C-terminal domain-containing protein</fullName>
    </recommendedName>
</protein>
<organism evidence="7 8">
    <name type="scientific">Naegleria lovaniensis</name>
    <name type="common">Amoeba</name>
    <dbReference type="NCBI Taxonomy" id="51637"/>
    <lineage>
        <taxon>Eukaryota</taxon>
        <taxon>Discoba</taxon>
        <taxon>Heterolobosea</taxon>
        <taxon>Tetramitia</taxon>
        <taxon>Eutetramitia</taxon>
        <taxon>Vahlkampfiidae</taxon>
        <taxon>Naegleria</taxon>
    </lineage>
</organism>
<dbReference type="PANTHER" id="PTHR42790">
    <property type="entry name" value="AMINOTRANSFERASE"/>
    <property type="match status" value="1"/>
</dbReference>
<evidence type="ECO:0000256" key="1">
    <source>
        <dbReference type="ARBA" id="ARBA00001933"/>
    </source>
</evidence>
<dbReference type="PANTHER" id="PTHR42790:SF4">
    <property type="entry name" value="VALINE--PYRUVATE AMINOTRANSFERASE"/>
    <property type="match status" value="1"/>
</dbReference>
<dbReference type="InterPro" id="IPR035929">
    <property type="entry name" value="CoaB-like_sf"/>
</dbReference>
<evidence type="ECO:0000313" key="7">
    <source>
        <dbReference type="EMBL" id="KAG2383371.1"/>
    </source>
</evidence>
<feature type="domain" description="DNA/pantothenate metabolism flavoprotein C-terminal" evidence="6">
    <location>
        <begin position="487"/>
        <end position="621"/>
    </location>
</feature>
<evidence type="ECO:0000256" key="5">
    <source>
        <dbReference type="ARBA" id="ARBA00022898"/>
    </source>
</evidence>
<keyword evidence="3" id="KW-0032">Aminotransferase</keyword>
<dbReference type="GeneID" id="68097163"/>
<dbReference type="InterPro" id="IPR015424">
    <property type="entry name" value="PyrdxlP-dep_Trfase"/>
</dbReference>
<dbReference type="Proteomes" id="UP000816034">
    <property type="component" value="Unassembled WGS sequence"/>
</dbReference>
<evidence type="ECO:0000256" key="3">
    <source>
        <dbReference type="ARBA" id="ARBA00022576"/>
    </source>
</evidence>
<dbReference type="Pfam" id="PF04127">
    <property type="entry name" value="DFP"/>
    <property type="match status" value="1"/>
</dbReference>
<reference evidence="7 8" key="1">
    <citation type="journal article" date="2018" name="BMC Genomics">
        <title>The genome of Naegleria lovaniensis, the basis for a comparative approach to unravel pathogenicity factors of the human pathogenic amoeba N. fowleri.</title>
        <authorList>
            <person name="Liechti N."/>
            <person name="Schurch N."/>
            <person name="Bruggmann R."/>
            <person name="Wittwer M."/>
        </authorList>
    </citation>
    <scope>NUCLEOTIDE SEQUENCE [LARGE SCALE GENOMIC DNA]</scope>
    <source>
        <strain evidence="7 8">ATCC 30569</strain>
    </source>
</reference>
<comment type="caution">
    <text evidence="7">The sequence shown here is derived from an EMBL/GenBank/DDBJ whole genome shotgun (WGS) entry which is preliminary data.</text>
</comment>
<dbReference type="InterPro" id="IPR015421">
    <property type="entry name" value="PyrdxlP-dep_Trfase_major"/>
</dbReference>
<dbReference type="AlphaFoldDB" id="A0AA88GLR9"/>
<dbReference type="CDD" id="cd00609">
    <property type="entry name" value="AAT_like"/>
    <property type="match status" value="1"/>
</dbReference>
<accession>A0AA88GLR9</accession>
<dbReference type="InterPro" id="IPR015422">
    <property type="entry name" value="PyrdxlP-dep_Trfase_small"/>
</dbReference>